<accession>A0A437QWH3</accession>
<protein>
    <submittedName>
        <fullName evidence="1">DUF3095 domain-containing protein</fullName>
    </submittedName>
</protein>
<name>A0A437QWH3_9PROT</name>
<sequence>MKDPVTDNSATFYATLDSFDDFAGVHDLGLYRPAPDDWAVILADIRGSTKAIAEGRYKDVNMIGAACITAVLNVLGDVEIPYVFGGDGATMLVPQTSLPAVRAALLKTRNLAQVSFDLDLRVGAVSLPAIRAQGANVLVAKFRLSPGNYLAMFNGGGVSLADRLIKADTGDQGYLFTESGEGDEPDLEGLSCRWEPLKSRHGVMLSILVQPLAKDREAAAAVIGKVLRQINLALGHAIEQNRPVSAENMTFKWPPRGLVSEARATHGQGRGFKRRLAKILVQSFIQYLLEKFDKEAGGYDAPAYRAELRQNSDYRRFDDTLRLVLDCPAGDADKIEAVLQRVRADGEIAFGTYRTDAALMTCLLFSLEDSEHVHFIDGSDGGFAMAAVGLKEQLRETAEAG</sequence>
<dbReference type="EMBL" id="SADE01000001">
    <property type="protein sequence ID" value="RVU38871.1"/>
    <property type="molecule type" value="Genomic_DNA"/>
</dbReference>
<reference evidence="2" key="1">
    <citation type="submission" date="2019-01" db="EMBL/GenBank/DDBJ databases">
        <title>Gri0909 isolated from a small marine red alga.</title>
        <authorList>
            <person name="Kim J."/>
            <person name="Jeong S.E."/>
            <person name="Jeon C.O."/>
        </authorList>
    </citation>
    <scope>NUCLEOTIDE SEQUENCE [LARGE SCALE GENOMIC DNA]</scope>
    <source>
        <strain evidence="2">Gri0909</strain>
    </source>
</reference>
<dbReference type="InterPro" id="IPR021445">
    <property type="entry name" value="DUF3095"/>
</dbReference>
<dbReference type="RefSeq" id="WP_127764242.1">
    <property type="nucleotide sequence ID" value="NZ_SADE01000001.1"/>
</dbReference>
<proteinExistence type="predicted"/>
<evidence type="ECO:0000313" key="1">
    <source>
        <dbReference type="EMBL" id="RVU38871.1"/>
    </source>
</evidence>
<dbReference type="Proteomes" id="UP000287447">
    <property type="component" value="Unassembled WGS sequence"/>
</dbReference>
<evidence type="ECO:0000313" key="2">
    <source>
        <dbReference type="Proteomes" id="UP000287447"/>
    </source>
</evidence>
<comment type="caution">
    <text evidence="1">The sequence shown here is derived from an EMBL/GenBank/DDBJ whole genome shotgun (WGS) entry which is preliminary data.</text>
</comment>
<dbReference type="Pfam" id="PF11294">
    <property type="entry name" value="DUF3095"/>
    <property type="match status" value="1"/>
</dbReference>
<keyword evidence="2" id="KW-1185">Reference proteome</keyword>
<dbReference type="OrthoDB" id="5342145at2"/>
<gene>
    <name evidence="1" type="ORF">EOI86_06290</name>
</gene>
<dbReference type="AlphaFoldDB" id="A0A437QWH3"/>
<organism evidence="1 2">
    <name type="scientific">Hwanghaeella grinnelliae</name>
    <dbReference type="NCBI Taxonomy" id="2500179"/>
    <lineage>
        <taxon>Bacteria</taxon>
        <taxon>Pseudomonadati</taxon>
        <taxon>Pseudomonadota</taxon>
        <taxon>Alphaproteobacteria</taxon>
        <taxon>Rhodospirillales</taxon>
        <taxon>Rhodospirillaceae</taxon>
        <taxon>Hwanghaeella</taxon>
    </lineage>
</organism>